<dbReference type="AlphaFoldDB" id="A0A4Y8IK65"/>
<accession>A0A4Y8IK65</accession>
<dbReference type="Gene3D" id="3.90.1720.10">
    <property type="entry name" value="endopeptidase domain like (from Nostoc punctiforme)"/>
    <property type="match status" value="1"/>
</dbReference>
<dbReference type="SUPFAM" id="SSF54001">
    <property type="entry name" value="Cysteine proteinases"/>
    <property type="match status" value="1"/>
</dbReference>
<dbReference type="Proteomes" id="UP000297975">
    <property type="component" value="Unassembled WGS sequence"/>
</dbReference>
<protein>
    <submittedName>
        <fullName evidence="1">Uncharacterized protein</fullName>
    </submittedName>
</protein>
<reference evidence="1 2" key="1">
    <citation type="submission" date="2019-03" db="EMBL/GenBank/DDBJ databases">
        <authorList>
            <person name="He R.-H."/>
        </authorList>
    </citation>
    <scope>NUCLEOTIDE SEQUENCE [LARGE SCALE GENOMIC DNA]</scope>
    <source>
        <strain evidence="2">SH 714</strain>
    </source>
</reference>
<dbReference type="EMBL" id="SOPW01000008">
    <property type="protein sequence ID" value="TFB21392.1"/>
    <property type="molecule type" value="Genomic_DNA"/>
</dbReference>
<sequence>MGETQSVYIMLSDTGTLFTNLIKTYTKAPYNHASISFDQELKDMYSFGRKNPKNPLHGGFVKEDILTGTYSRYKNTTCVIYKLEVTPREVEKMKRIMDVFIRKDDKFLYNILGVVGVSIKEPIEFSNSYFCSQFVSEVLKRSGIKLWDKLPAMVTPEDFRKSNQLELIYEGKLFDFDPVKKQIINH</sequence>
<evidence type="ECO:0000313" key="1">
    <source>
        <dbReference type="EMBL" id="TFB21392.1"/>
    </source>
</evidence>
<dbReference type="RefSeq" id="WP_134340057.1">
    <property type="nucleotide sequence ID" value="NZ_SOPW01000008.1"/>
</dbReference>
<name>A0A4Y8IK65_9BACI</name>
<evidence type="ECO:0000313" key="2">
    <source>
        <dbReference type="Proteomes" id="UP000297975"/>
    </source>
</evidence>
<proteinExistence type="predicted"/>
<dbReference type="OrthoDB" id="1645744at2"/>
<keyword evidence="2" id="KW-1185">Reference proteome</keyword>
<organism evidence="1 2">
    <name type="scientific">Filobacillus milosensis</name>
    <dbReference type="NCBI Taxonomy" id="94137"/>
    <lineage>
        <taxon>Bacteria</taxon>
        <taxon>Bacillati</taxon>
        <taxon>Bacillota</taxon>
        <taxon>Bacilli</taxon>
        <taxon>Bacillales</taxon>
        <taxon>Bacillaceae</taxon>
        <taxon>Filobacillus</taxon>
    </lineage>
</organism>
<comment type="caution">
    <text evidence="1">The sequence shown here is derived from an EMBL/GenBank/DDBJ whole genome shotgun (WGS) entry which is preliminary data.</text>
</comment>
<gene>
    <name evidence="1" type="ORF">E3U55_08745</name>
</gene>
<dbReference type="InterPro" id="IPR038765">
    <property type="entry name" value="Papain-like_cys_pep_sf"/>
</dbReference>